<feature type="transmembrane region" description="Helical" evidence="1">
    <location>
        <begin position="232"/>
        <end position="251"/>
    </location>
</feature>
<dbReference type="EMBL" id="FONZ01000009">
    <property type="protein sequence ID" value="SFF37456.1"/>
    <property type="molecule type" value="Genomic_DNA"/>
</dbReference>
<dbReference type="PANTHER" id="PTHR36832:SF1">
    <property type="entry name" value="SLR1174 PROTEIN"/>
    <property type="match status" value="1"/>
</dbReference>
<evidence type="ECO:0000256" key="1">
    <source>
        <dbReference type="SAM" id="Phobius"/>
    </source>
</evidence>
<feature type="transmembrane region" description="Helical" evidence="1">
    <location>
        <begin position="21"/>
        <end position="40"/>
    </location>
</feature>
<feature type="transmembrane region" description="Helical" evidence="1">
    <location>
        <begin position="60"/>
        <end position="77"/>
    </location>
</feature>
<dbReference type="STRING" id="285351.SAMN04488035_2717"/>
<protein>
    <submittedName>
        <fullName evidence="2">ABC-2 type transport system permease protein</fullName>
    </submittedName>
</protein>
<organism evidence="2 3">
    <name type="scientific">Flavimobilis marinus</name>
    <dbReference type="NCBI Taxonomy" id="285351"/>
    <lineage>
        <taxon>Bacteria</taxon>
        <taxon>Bacillati</taxon>
        <taxon>Actinomycetota</taxon>
        <taxon>Actinomycetes</taxon>
        <taxon>Micrococcales</taxon>
        <taxon>Jonesiaceae</taxon>
        <taxon>Flavimobilis</taxon>
    </lineage>
</organism>
<dbReference type="PANTHER" id="PTHR36832">
    <property type="entry name" value="SLR1174 PROTEIN-RELATED"/>
    <property type="match status" value="1"/>
</dbReference>
<dbReference type="InterPro" id="IPR010390">
    <property type="entry name" value="ABC-2_transporter-like"/>
</dbReference>
<accession>A0A1I2I9B2</accession>
<sequence length="263" mass="28866">MRRYLAFTRVAVTSDLRYRGAYWAGLLGVILRVLMLYYLWQAVFDHRPSVGSYDFQQMAGYVVLSSLILQYNSFGAGRQLSLMVARGDIAVEMVRPYSLVGRLLAQDVGIKIVELTKSGLALLAVGLVLADETFAAGIATWLLFIAAVLIGGTAIQLVDIVIGSVAFWTNNTWGLWLVRNSVVALFSGALLPLSFFPGWFQSLSSWLPFSVSLYVPIDLFISEVDLAEWLSLFARGVIWLAAGALAAVFVVNRAVQRVEVFGG</sequence>
<name>A0A1I2I9B2_9MICO</name>
<feature type="transmembrane region" description="Helical" evidence="1">
    <location>
        <begin position="120"/>
        <end position="138"/>
    </location>
</feature>
<feature type="transmembrane region" description="Helical" evidence="1">
    <location>
        <begin position="181"/>
        <end position="200"/>
    </location>
</feature>
<feature type="transmembrane region" description="Helical" evidence="1">
    <location>
        <begin position="144"/>
        <end position="169"/>
    </location>
</feature>
<dbReference type="Pfam" id="PF06182">
    <property type="entry name" value="ABC2_membrane_6"/>
    <property type="match status" value="1"/>
</dbReference>
<reference evidence="3" key="1">
    <citation type="submission" date="2016-10" db="EMBL/GenBank/DDBJ databases">
        <authorList>
            <person name="Varghese N."/>
            <person name="Submissions S."/>
        </authorList>
    </citation>
    <scope>NUCLEOTIDE SEQUENCE [LARGE SCALE GENOMIC DNA]</scope>
    <source>
        <strain evidence="3">DSM 19083</strain>
    </source>
</reference>
<dbReference type="Proteomes" id="UP000198520">
    <property type="component" value="Unassembled WGS sequence"/>
</dbReference>
<keyword evidence="1" id="KW-0812">Transmembrane</keyword>
<dbReference type="AlphaFoldDB" id="A0A1I2I9B2"/>
<proteinExistence type="predicted"/>
<gene>
    <name evidence="2" type="ORF">SAMN04488035_2717</name>
</gene>
<keyword evidence="1" id="KW-1133">Transmembrane helix</keyword>
<evidence type="ECO:0000313" key="2">
    <source>
        <dbReference type="EMBL" id="SFF37456.1"/>
    </source>
</evidence>
<evidence type="ECO:0000313" key="3">
    <source>
        <dbReference type="Proteomes" id="UP000198520"/>
    </source>
</evidence>
<keyword evidence="3" id="KW-1185">Reference proteome</keyword>
<keyword evidence="1" id="KW-0472">Membrane</keyword>